<evidence type="ECO:0000256" key="6">
    <source>
        <dbReference type="SAM" id="Phobius"/>
    </source>
</evidence>
<keyword evidence="4 6" id="KW-1133">Transmembrane helix</keyword>
<keyword evidence="9" id="KW-1185">Reference proteome</keyword>
<sequence>MRVRAGRPPPGLLIAGPLALAGALLVGGFAGIAVGAVLAAAAIVMAARRETPQARHRRERVTADLPFAADLMASCMRAGQPLGRAVDATARAIGGPLGESLSWAATQIRLGADPTEAWEALGADPSLAPLARAMTRAARSGAPLADVLTRLADDARLAARATASAAARRAGVQVVAPLGLCFLPAFVFLGIIPVVAGLAAEIALP</sequence>
<dbReference type="PANTHER" id="PTHR35007">
    <property type="entry name" value="INTEGRAL MEMBRANE PROTEIN-RELATED"/>
    <property type="match status" value="1"/>
</dbReference>
<dbReference type="RefSeq" id="WP_210158524.1">
    <property type="nucleotide sequence ID" value="NZ_JAFCNB010000018.1"/>
</dbReference>
<feature type="transmembrane region" description="Helical" evidence="6">
    <location>
        <begin position="174"/>
        <end position="200"/>
    </location>
</feature>
<dbReference type="AlphaFoldDB" id="A0A941ALH1"/>
<dbReference type="GO" id="GO:0005886">
    <property type="term" value="C:plasma membrane"/>
    <property type="evidence" value="ECO:0007669"/>
    <property type="project" value="UniProtKB-SubCell"/>
</dbReference>
<dbReference type="Pfam" id="PF00482">
    <property type="entry name" value="T2SSF"/>
    <property type="match status" value="1"/>
</dbReference>
<keyword evidence="2" id="KW-1003">Cell membrane</keyword>
<gene>
    <name evidence="8" type="ORF">JOL79_26025</name>
</gene>
<evidence type="ECO:0000313" key="8">
    <source>
        <dbReference type="EMBL" id="MBP2707247.1"/>
    </source>
</evidence>
<comment type="caution">
    <text evidence="8">The sequence shown here is derived from an EMBL/GenBank/DDBJ whole genome shotgun (WGS) entry which is preliminary data.</text>
</comment>
<evidence type="ECO:0000256" key="3">
    <source>
        <dbReference type="ARBA" id="ARBA00022692"/>
    </source>
</evidence>
<evidence type="ECO:0000313" key="9">
    <source>
        <dbReference type="Proteomes" id="UP000674234"/>
    </source>
</evidence>
<reference evidence="8" key="1">
    <citation type="submission" date="2021-02" db="EMBL/GenBank/DDBJ databases">
        <title>Draft genome sequence of Microbispora sp. RL4-1S isolated from rice leaves in Thailand.</title>
        <authorList>
            <person name="Muangham S."/>
            <person name="Duangmal K."/>
        </authorList>
    </citation>
    <scope>NUCLEOTIDE SEQUENCE</scope>
    <source>
        <strain evidence="8">RL4-1S</strain>
    </source>
</reference>
<name>A0A941ALH1_9ACTN</name>
<evidence type="ECO:0000256" key="1">
    <source>
        <dbReference type="ARBA" id="ARBA00004651"/>
    </source>
</evidence>
<accession>A0A941ALH1</accession>
<organism evidence="8 9">
    <name type="scientific">Microbispora oryzae</name>
    <dbReference type="NCBI Taxonomy" id="2806554"/>
    <lineage>
        <taxon>Bacteria</taxon>
        <taxon>Bacillati</taxon>
        <taxon>Actinomycetota</taxon>
        <taxon>Actinomycetes</taxon>
        <taxon>Streptosporangiales</taxon>
        <taxon>Streptosporangiaceae</taxon>
        <taxon>Microbispora</taxon>
    </lineage>
</organism>
<dbReference type="InterPro" id="IPR018076">
    <property type="entry name" value="T2SS_GspF_dom"/>
</dbReference>
<protein>
    <submittedName>
        <fullName evidence="8">Type II secretion system F family protein</fullName>
    </submittedName>
</protein>
<evidence type="ECO:0000256" key="5">
    <source>
        <dbReference type="ARBA" id="ARBA00023136"/>
    </source>
</evidence>
<dbReference type="Gene3D" id="1.20.81.30">
    <property type="entry name" value="Type II secretion system (T2SS), domain F"/>
    <property type="match status" value="1"/>
</dbReference>
<evidence type="ECO:0000259" key="7">
    <source>
        <dbReference type="Pfam" id="PF00482"/>
    </source>
</evidence>
<comment type="subcellular location">
    <subcellularLocation>
        <location evidence="1">Cell membrane</location>
        <topology evidence="1">Multi-pass membrane protein</topology>
    </subcellularLocation>
</comment>
<proteinExistence type="predicted"/>
<feature type="domain" description="Type II secretion system protein GspF" evidence="7">
    <location>
        <begin position="69"/>
        <end position="189"/>
    </location>
</feature>
<keyword evidence="5 6" id="KW-0472">Membrane</keyword>
<dbReference type="PANTHER" id="PTHR35007:SF3">
    <property type="entry name" value="POSSIBLE CONSERVED ALANINE RICH MEMBRANE PROTEIN"/>
    <property type="match status" value="1"/>
</dbReference>
<keyword evidence="3 6" id="KW-0812">Transmembrane</keyword>
<evidence type="ECO:0000256" key="4">
    <source>
        <dbReference type="ARBA" id="ARBA00022989"/>
    </source>
</evidence>
<dbReference type="InterPro" id="IPR042094">
    <property type="entry name" value="T2SS_GspF_sf"/>
</dbReference>
<dbReference type="EMBL" id="JAFCNB010000018">
    <property type="protein sequence ID" value="MBP2707247.1"/>
    <property type="molecule type" value="Genomic_DNA"/>
</dbReference>
<dbReference type="Proteomes" id="UP000674234">
    <property type="component" value="Unassembled WGS sequence"/>
</dbReference>
<feature type="transmembrane region" description="Helical" evidence="6">
    <location>
        <begin position="20"/>
        <end position="47"/>
    </location>
</feature>
<evidence type="ECO:0000256" key="2">
    <source>
        <dbReference type="ARBA" id="ARBA00022475"/>
    </source>
</evidence>